<dbReference type="InterPro" id="IPR036890">
    <property type="entry name" value="HATPase_C_sf"/>
</dbReference>
<keyword evidence="3" id="KW-0418">Kinase</keyword>
<feature type="domain" description="Sensor histidine kinase NatK-like C-terminal" evidence="2">
    <location>
        <begin position="330"/>
        <end position="426"/>
    </location>
</feature>
<keyword evidence="1" id="KW-0812">Transmembrane</keyword>
<feature type="transmembrane region" description="Helical" evidence="1">
    <location>
        <begin position="186"/>
        <end position="208"/>
    </location>
</feature>
<feature type="transmembrane region" description="Helical" evidence="1">
    <location>
        <begin position="37"/>
        <end position="58"/>
    </location>
</feature>
<gene>
    <name evidence="3" type="ORF">SAMN02745906_0509</name>
</gene>
<dbReference type="Proteomes" id="UP000198970">
    <property type="component" value="Chromosome I"/>
</dbReference>
<feature type="transmembrane region" description="Helical" evidence="1">
    <location>
        <begin position="117"/>
        <end position="137"/>
    </location>
</feature>
<keyword evidence="3" id="KW-0808">Transferase</keyword>
<protein>
    <submittedName>
        <fullName evidence="3">Sensor histidine kinase YesM</fullName>
    </submittedName>
</protein>
<dbReference type="Pfam" id="PF14501">
    <property type="entry name" value="HATPase_c_5"/>
    <property type="match status" value="1"/>
</dbReference>
<evidence type="ECO:0000313" key="3">
    <source>
        <dbReference type="EMBL" id="SET58401.1"/>
    </source>
</evidence>
<feature type="transmembrane region" description="Helical" evidence="1">
    <location>
        <begin position="149"/>
        <end position="174"/>
    </location>
</feature>
<dbReference type="PANTHER" id="PTHR40448">
    <property type="entry name" value="TWO-COMPONENT SENSOR HISTIDINE KINASE"/>
    <property type="match status" value="1"/>
</dbReference>
<proteinExistence type="predicted"/>
<dbReference type="PANTHER" id="PTHR40448:SF1">
    <property type="entry name" value="TWO-COMPONENT SENSOR HISTIDINE KINASE"/>
    <property type="match status" value="1"/>
</dbReference>
<feature type="transmembrane region" description="Helical" evidence="1">
    <location>
        <begin position="6"/>
        <end position="25"/>
    </location>
</feature>
<reference evidence="3 4" key="1">
    <citation type="submission" date="2016-10" db="EMBL/GenBank/DDBJ databases">
        <authorList>
            <person name="Varghese N."/>
            <person name="Submissions S."/>
        </authorList>
    </citation>
    <scope>NUCLEOTIDE SEQUENCE [LARGE SCALE GENOMIC DNA]</scope>
    <source>
        <strain evidence="3 4">ATCC 19403</strain>
    </source>
</reference>
<keyword evidence="1" id="KW-0472">Membrane</keyword>
<feature type="transmembrane region" description="Helical" evidence="1">
    <location>
        <begin position="64"/>
        <end position="84"/>
    </location>
</feature>
<evidence type="ECO:0000256" key="1">
    <source>
        <dbReference type="SAM" id="Phobius"/>
    </source>
</evidence>
<evidence type="ECO:0000313" key="4">
    <source>
        <dbReference type="Proteomes" id="UP000198970"/>
    </source>
</evidence>
<dbReference type="CDD" id="cd16935">
    <property type="entry name" value="HATPase_AgrC-ComD-like"/>
    <property type="match status" value="1"/>
</dbReference>
<dbReference type="Gene3D" id="3.30.565.10">
    <property type="entry name" value="Histidine kinase-like ATPase, C-terminal domain"/>
    <property type="match status" value="1"/>
</dbReference>
<dbReference type="InterPro" id="IPR032834">
    <property type="entry name" value="NatK-like_C"/>
</dbReference>
<dbReference type="SUPFAM" id="SSF55874">
    <property type="entry name" value="ATPase domain of HSP90 chaperone/DNA topoisomerase II/histidine kinase"/>
    <property type="match status" value="1"/>
</dbReference>
<feature type="transmembrane region" description="Helical" evidence="1">
    <location>
        <begin position="91"/>
        <end position="111"/>
    </location>
</feature>
<sequence length="433" mass="49997">MNAVKMIFTGISMSLYSTYLLKVYLDIFLVKRSGCTRVVGWLLFFLWQICINTEIVFFHPVINLIMTLMSILSVGIISYEGIFWKRCSFPLTFVMMWMLLEGIAEAAYSYLNNGQSPTFLFNSISSKVLLFLVVMGIRRFMNRHGGGRVAYGGGVHIVIFLLSGMVLYPIFYMLVETSEIKGTDTFGWLFMAALILTVMNLSMYPIYLRLVETIQLKRNSSMYVKQLENYEKQHGLEEAAAAEIQEMKHDMKQHLIYLQELTKSDQKEKLLVTLEHLIGQTGSIGRLESRTGNLIIDAFVNHVWEKTCKKGILLHTKLDVPHVMKIKDEDLGVLLGNALDNAVEASEHVKRGKGEIWIEITYEKGYLYIFVRNRYQGKIEYNKENRLESRKEEAFHGWGIHSMKKIAKKYHGHVELDWEGDIFSLETILYDDI</sequence>
<dbReference type="EMBL" id="LT630003">
    <property type="protein sequence ID" value="SET58401.1"/>
    <property type="molecule type" value="Genomic_DNA"/>
</dbReference>
<keyword evidence="1" id="KW-1133">Transmembrane helix</keyword>
<name>A0ABY1C2W3_9FIRM</name>
<keyword evidence="4" id="KW-1185">Reference proteome</keyword>
<organism evidence="3 4">
    <name type="scientific">Lacrimispora sphenoides JCM 1415</name>
    <dbReference type="NCBI Taxonomy" id="1297793"/>
    <lineage>
        <taxon>Bacteria</taxon>
        <taxon>Bacillati</taxon>
        <taxon>Bacillota</taxon>
        <taxon>Clostridia</taxon>
        <taxon>Lachnospirales</taxon>
        <taxon>Lachnospiraceae</taxon>
        <taxon>Lacrimispora</taxon>
    </lineage>
</organism>
<accession>A0ABY1C2W3</accession>
<dbReference type="GO" id="GO:0016301">
    <property type="term" value="F:kinase activity"/>
    <property type="evidence" value="ECO:0007669"/>
    <property type="project" value="UniProtKB-KW"/>
</dbReference>
<evidence type="ECO:0000259" key="2">
    <source>
        <dbReference type="Pfam" id="PF14501"/>
    </source>
</evidence>